<evidence type="ECO:0000313" key="5">
    <source>
        <dbReference type="EMBL" id="EAW23432.1"/>
    </source>
</evidence>
<organism evidence="5 6">
    <name type="scientific">Neosartorya fischeri (strain ATCC 1020 / DSM 3700 / CBS 544.65 / FGSC A1164 / JCM 1740 / NRRL 181 / WB 181)</name>
    <name type="common">Aspergillus fischerianus</name>
    <dbReference type="NCBI Taxonomy" id="331117"/>
    <lineage>
        <taxon>Eukaryota</taxon>
        <taxon>Fungi</taxon>
        <taxon>Dikarya</taxon>
        <taxon>Ascomycota</taxon>
        <taxon>Pezizomycotina</taxon>
        <taxon>Eurotiomycetes</taxon>
        <taxon>Eurotiomycetidae</taxon>
        <taxon>Eurotiales</taxon>
        <taxon>Aspergillaceae</taxon>
        <taxon>Aspergillus</taxon>
        <taxon>Aspergillus subgen. Fumigati</taxon>
    </lineage>
</organism>
<dbReference type="SUPFAM" id="SSF46785">
    <property type="entry name" value="Winged helix' DNA-binding domain"/>
    <property type="match status" value="1"/>
</dbReference>
<dbReference type="InterPro" id="IPR012967">
    <property type="entry name" value="COMT_dimerisation"/>
</dbReference>
<dbReference type="Proteomes" id="UP000006702">
    <property type="component" value="Unassembled WGS sequence"/>
</dbReference>
<dbReference type="GeneID" id="4590773"/>
<gene>
    <name evidence="5" type="ORF">NFIA_021410</name>
</gene>
<keyword evidence="2" id="KW-0808">Transferase</keyword>
<dbReference type="eggNOG" id="KOG3178">
    <property type="taxonomic scope" value="Eukaryota"/>
</dbReference>
<dbReference type="PANTHER" id="PTHR43712">
    <property type="entry name" value="PUTATIVE (AFU_ORTHOLOGUE AFUA_4G14580)-RELATED"/>
    <property type="match status" value="1"/>
</dbReference>
<protein>
    <recommendedName>
        <fullName evidence="4">O-methyltransferase dimerisation domain-containing protein</fullName>
    </recommendedName>
</protein>
<dbReference type="KEGG" id="nfi:NFIA_021410"/>
<dbReference type="Gene3D" id="3.40.50.150">
    <property type="entry name" value="Vaccinia Virus protein VP39"/>
    <property type="match status" value="1"/>
</dbReference>
<sequence>MKPLLQLENALRTVLEVSQQHDIAETLASLRRAEPSCDSGLASTASRIVDLASEVVQLLEPAHLILANHLFAYQYTQSLASAVELRIPDHLKSGPQTLEQLAALSEARPDRLRQVLRLLYNHGIFAYDAATDTIRNNEASELLQRTHRGQWHQWASVCCREFYEMAQGLPYLERSGTMIRLRGCMGAAAIAQTPGMVSSYPWHELANSTLVDLGGGDEFLMAALLREVPTLQGGILDTPRVLPFLHEAFHSASGQHVDVGA</sequence>
<dbReference type="Gene3D" id="1.10.10.10">
    <property type="entry name" value="Winged helix-like DNA-binding domain superfamily/Winged helix DNA-binding domain"/>
    <property type="match status" value="1"/>
</dbReference>
<dbReference type="InterPro" id="IPR029063">
    <property type="entry name" value="SAM-dependent_MTases_sf"/>
</dbReference>
<keyword evidence="6" id="KW-1185">Reference proteome</keyword>
<dbReference type="Pfam" id="PF08100">
    <property type="entry name" value="Dimerisation"/>
    <property type="match status" value="1"/>
</dbReference>
<dbReference type="PANTHER" id="PTHR43712:SF2">
    <property type="entry name" value="O-METHYLTRANSFERASE CICE"/>
    <property type="match status" value="1"/>
</dbReference>
<dbReference type="VEuPathDB" id="FungiDB:NFIA_021410"/>
<dbReference type="OrthoDB" id="1606438at2759"/>
<dbReference type="HOGENOM" id="CLU_1065933_0_0_1"/>
<dbReference type="EMBL" id="DS027688">
    <property type="protein sequence ID" value="EAW23432.1"/>
    <property type="molecule type" value="Genomic_DNA"/>
</dbReference>
<name>A1D4T9_NEOFI</name>
<proteinExistence type="predicted"/>
<keyword evidence="3" id="KW-0949">S-adenosyl-L-methionine</keyword>
<accession>A1D4T9</accession>
<evidence type="ECO:0000256" key="3">
    <source>
        <dbReference type="ARBA" id="ARBA00022691"/>
    </source>
</evidence>
<feature type="domain" description="O-methyltransferase dimerisation" evidence="4">
    <location>
        <begin position="68"/>
        <end position="143"/>
    </location>
</feature>
<dbReference type="GO" id="GO:0046983">
    <property type="term" value="F:protein dimerization activity"/>
    <property type="evidence" value="ECO:0007669"/>
    <property type="project" value="InterPro"/>
</dbReference>
<dbReference type="STRING" id="331117.A1D4T9"/>
<evidence type="ECO:0000256" key="1">
    <source>
        <dbReference type="ARBA" id="ARBA00022603"/>
    </source>
</evidence>
<reference evidence="6" key="1">
    <citation type="journal article" date="2008" name="PLoS Genet.">
        <title>Genomic islands in the pathogenic filamentous fungus Aspergillus fumigatus.</title>
        <authorList>
            <person name="Fedorova N.D."/>
            <person name="Khaldi N."/>
            <person name="Joardar V.S."/>
            <person name="Maiti R."/>
            <person name="Amedeo P."/>
            <person name="Anderson M.J."/>
            <person name="Crabtree J."/>
            <person name="Silva J.C."/>
            <person name="Badger J.H."/>
            <person name="Albarraq A."/>
            <person name="Angiuoli S."/>
            <person name="Bussey H."/>
            <person name="Bowyer P."/>
            <person name="Cotty P.J."/>
            <person name="Dyer P.S."/>
            <person name="Egan A."/>
            <person name="Galens K."/>
            <person name="Fraser-Liggett C.M."/>
            <person name="Haas B.J."/>
            <person name="Inman J.M."/>
            <person name="Kent R."/>
            <person name="Lemieux S."/>
            <person name="Malavazi I."/>
            <person name="Orvis J."/>
            <person name="Roemer T."/>
            <person name="Ronning C.M."/>
            <person name="Sundaram J.P."/>
            <person name="Sutton G."/>
            <person name="Turner G."/>
            <person name="Venter J.C."/>
            <person name="White O.R."/>
            <person name="Whitty B.R."/>
            <person name="Youngman P."/>
            <person name="Wolfe K.H."/>
            <person name="Goldman G.H."/>
            <person name="Wortman J.R."/>
            <person name="Jiang B."/>
            <person name="Denning D.W."/>
            <person name="Nierman W.C."/>
        </authorList>
    </citation>
    <scope>NUCLEOTIDE SEQUENCE [LARGE SCALE GENOMIC DNA]</scope>
    <source>
        <strain evidence="6">ATCC 1020 / DSM 3700 / CBS 544.65 / FGSC A1164 / JCM 1740 / NRRL 181 / WB 181</strain>
    </source>
</reference>
<evidence type="ECO:0000313" key="6">
    <source>
        <dbReference type="Proteomes" id="UP000006702"/>
    </source>
</evidence>
<dbReference type="GO" id="GO:0032259">
    <property type="term" value="P:methylation"/>
    <property type="evidence" value="ECO:0007669"/>
    <property type="project" value="UniProtKB-KW"/>
</dbReference>
<dbReference type="InterPro" id="IPR036390">
    <property type="entry name" value="WH_DNA-bd_sf"/>
</dbReference>
<keyword evidence="1" id="KW-0489">Methyltransferase</keyword>
<evidence type="ECO:0000256" key="2">
    <source>
        <dbReference type="ARBA" id="ARBA00022679"/>
    </source>
</evidence>
<dbReference type="RefSeq" id="XP_001265329.1">
    <property type="nucleotide sequence ID" value="XM_001265328.1"/>
</dbReference>
<dbReference type="InterPro" id="IPR036388">
    <property type="entry name" value="WH-like_DNA-bd_sf"/>
</dbReference>
<dbReference type="GO" id="GO:0008168">
    <property type="term" value="F:methyltransferase activity"/>
    <property type="evidence" value="ECO:0007669"/>
    <property type="project" value="UniProtKB-KW"/>
</dbReference>
<evidence type="ECO:0000259" key="4">
    <source>
        <dbReference type="Pfam" id="PF08100"/>
    </source>
</evidence>
<dbReference type="AlphaFoldDB" id="A1D4T9"/>